<evidence type="ECO:0000256" key="4">
    <source>
        <dbReference type="SAM" id="Coils"/>
    </source>
</evidence>
<dbReference type="InterPro" id="IPR043128">
    <property type="entry name" value="Rev_trsase/Diguanyl_cyclase"/>
</dbReference>
<keyword evidence="4" id="KW-0175">Coiled coil</keyword>
<dbReference type="OrthoDB" id="9778432at2"/>
<dbReference type="Pfam" id="PF00072">
    <property type="entry name" value="Response_reg"/>
    <property type="match status" value="1"/>
</dbReference>
<dbReference type="GO" id="GO:0005886">
    <property type="term" value="C:plasma membrane"/>
    <property type="evidence" value="ECO:0007669"/>
    <property type="project" value="TreeGrafter"/>
</dbReference>
<dbReference type="GO" id="GO:1902201">
    <property type="term" value="P:negative regulation of bacterial-type flagellum-dependent cell motility"/>
    <property type="evidence" value="ECO:0007669"/>
    <property type="project" value="TreeGrafter"/>
</dbReference>
<dbReference type="Pfam" id="PF00990">
    <property type="entry name" value="GGDEF"/>
    <property type="match status" value="1"/>
</dbReference>
<feature type="domain" description="Response regulatory" evidence="5">
    <location>
        <begin position="7"/>
        <end position="121"/>
    </location>
</feature>
<evidence type="ECO:0000259" key="5">
    <source>
        <dbReference type="PROSITE" id="PS50110"/>
    </source>
</evidence>
<dbReference type="PROSITE" id="PS50110">
    <property type="entry name" value="RESPONSE_REGULATORY"/>
    <property type="match status" value="1"/>
</dbReference>
<dbReference type="RefSeq" id="WP_069857675.1">
    <property type="nucleotide sequence ID" value="NZ_BDFE01000009.1"/>
</dbReference>
<dbReference type="Gene3D" id="3.40.50.2300">
    <property type="match status" value="1"/>
</dbReference>
<dbReference type="STRING" id="1592317.DPF_0892"/>
<evidence type="ECO:0000313" key="8">
    <source>
        <dbReference type="Proteomes" id="UP000095200"/>
    </source>
</evidence>
<evidence type="ECO:0000259" key="6">
    <source>
        <dbReference type="PROSITE" id="PS50887"/>
    </source>
</evidence>
<feature type="domain" description="GGDEF" evidence="6">
    <location>
        <begin position="204"/>
        <end position="338"/>
    </location>
</feature>
<reference evidence="8" key="1">
    <citation type="submission" date="2016-06" db="EMBL/GenBank/DDBJ databases">
        <title>Draft genome sequence of Desulfoplanes formicivorans strain Pf12B.</title>
        <authorList>
            <person name="Watanabe M."/>
            <person name="Kojima H."/>
            <person name="Fukui M."/>
        </authorList>
    </citation>
    <scope>NUCLEOTIDE SEQUENCE [LARGE SCALE GENOMIC DNA]</scope>
    <source>
        <strain evidence="8">Pf12B</strain>
    </source>
</reference>
<proteinExistence type="predicted"/>
<gene>
    <name evidence="7" type="ORF">DPF_0892</name>
</gene>
<comment type="catalytic activity">
    <reaction evidence="2">
        <text>2 GTP = 3',3'-c-di-GMP + 2 diphosphate</text>
        <dbReference type="Rhea" id="RHEA:24898"/>
        <dbReference type="ChEBI" id="CHEBI:33019"/>
        <dbReference type="ChEBI" id="CHEBI:37565"/>
        <dbReference type="ChEBI" id="CHEBI:58805"/>
        <dbReference type="EC" id="2.7.7.65"/>
    </reaction>
</comment>
<organism evidence="7 8">
    <name type="scientific">Desulfoplanes formicivorans</name>
    <dbReference type="NCBI Taxonomy" id="1592317"/>
    <lineage>
        <taxon>Bacteria</taxon>
        <taxon>Pseudomonadati</taxon>
        <taxon>Thermodesulfobacteriota</taxon>
        <taxon>Desulfovibrionia</taxon>
        <taxon>Desulfovibrionales</taxon>
        <taxon>Desulfoplanaceae</taxon>
        <taxon>Desulfoplanes</taxon>
    </lineage>
</organism>
<dbReference type="InterPro" id="IPR001789">
    <property type="entry name" value="Sig_transdc_resp-reg_receiver"/>
</dbReference>
<dbReference type="PANTHER" id="PTHR45138:SF9">
    <property type="entry name" value="DIGUANYLATE CYCLASE DGCM-RELATED"/>
    <property type="match status" value="1"/>
</dbReference>
<dbReference type="NCBIfam" id="TIGR00254">
    <property type="entry name" value="GGDEF"/>
    <property type="match status" value="1"/>
</dbReference>
<evidence type="ECO:0000256" key="3">
    <source>
        <dbReference type="PROSITE-ProRule" id="PRU00169"/>
    </source>
</evidence>
<keyword evidence="3" id="KW-0597">Phosphoprotein</keyword>
<dbReference type="SMART" id="SM00448">
    <property type="entry name" value="REC"/>
    <property type="match status" value="1"/>
</dbReference>
<dbReference type="CDD" id="cd01949">
    <property type="entry name" value="GGDEF"/>
    <property type="match status" value="1"/>
</dbReference>
<feature type="modified residue" description="4-aspartylphosphate" evidence="3">
    <location>
        <position position="56"/>
    </location>
</feature>
<dbReference type="EC" id="2.7.7.65" evidence="1"/>
<dbReference type="FunFam" id="3.30.70.270:FF:000001">
    <property type="entry name" value="Diguanylate cyclase domain protein"/>
    <property type="match status" value="1"/>
</dbReference>
<feature type="coiled-coil region" evidence="4">
    <location>
        <begin position="124"/>
        <end position="176"/>
    </location>
</feature>
<comment type="caution">
    <text evidence="7">The sequence shown here is derived from an EMBL/GenBank/DDBJ whole genome shotgun (WGS) entry which is preliminary data.</text>
</comment>
<dbReference type="Gene3D" id="3.30.70.270">
    <property type="match status" value="1"/>
</dbReference>
<accession>A0A194AHF2</accession>
<protein>
    <recommendedName>
        <fullName evidence="1">diguanylate cyclase</fullName>
        <ecNumber evidence="1">2.7.7.65</ecNumber>
    </recommendedName>
</protein>
<evidence type="ECO:0000256" key="1">
    <source>
        <dbReference type="ARBA" id="ARBA00012528"/>
    </source>
</evidence>
<dbReference type="InterPro" id="IPR029787">
    <property type="entry name" value="Nucleotide_cyclase"/>
</dbReference>
<dbReference type="InterPro" id="IPR011006">
    <property type="entry name" value="CheY-like_superfamily"/>
</dbReference>
<dbReference type="SUPFAM" id="SSF55073">
    <property type="entry name" value="Nucleotide cyclase"/>
    <property type="match status" value="1"/>
</dbReference>
<dbReference type="GO" id="GO:0000160">
    <property type="term" value="P:phosphorelay signal transduction system"/>
    <property type="evidence" value="ECO:0007669"/>
    <property type="project" value="InterPro"/>
</dbReference>
<dbReference type="GO" id="GO:0052621">
    <property type="term" value="F:diguanylate cyclase activity"/>
    <property type="evidence" value="ECO:0007669"/>
    <property type="project" value="UniProtKB-EC"/>
</dbReference>
<dbReference type="AlphaFoldDB" id="A0A194AHF2"/>
<keyword evidence="8" id="KW-1185">Reference proteome</keyword>
<sequence length="349" mass="40338">MQIERLSVLVIDDESLILDTLGEYLSERGFEVFLAEGGRKGLEMFFRKNPTLVLVDLRMPEVDGLEVIKTITRKSPTTPVIVVSGTGVIQDAIDALRLGAWDFVTKPLSNFAVLDHALNKALERRRLIRENQQYQEHLEEQVRIRTSDLEREISKRKLIERRLRESEQKFRELSIKDGLTGLYNSRHFFNQIDVELERCHRYGHTLSLIFMDIDDFKQYNDTFGHPMGDHVLKNLAQVILKVVRKNDTAFRYGGEEFVILLPETENPEAVQVAERIRRSFARMVQCRDSMSRPVHKTISAGVAEHRPGETATRLIERADRYLYAAKALGKNTIVRDDIFRQLAESVDEK</sequence>
<dbReference type="InterPro" id="IPR000160">
    <property type="entry name" value="GGDEF_dom"/>
</dbReference>
<dbReference type="SMART" id="SM00267">
    <property type="entry name" value="GGDEF"/>
    <property type="match status" value="1"/>
</dbReference>
<dbReference type="SUPFAM" id="SSF52172">
    <property type="entry name" value="CheY-like"/>
    <property type="match status" value="1"/>
</dbReference>
<dbReference type="GO" id="GO:0043709">
    <property type="term" value="P:cell adhesion involved in single-species biofilm formation"/>
    <property type="evidence" value="ECO:0007669"/>
    <property type="project" value="TreeGrafter"/>
</dbReference>
<dbReference type="EMBL" id="BDFE01000009">
    <property type="protein sequence ID" value="GAU08189.1"/>
    <property type="molecule type" value="Genomic_DNA"/>
</dbReference>
<dbReference type="InterPro" id="IPR050469">
    <property type="entry name" value="Diguanylate_Cyclase"/>
</dbReference>
<dbReference type="Gene3D" id="1.20.5.390">
    <property type="entry name" value="L1 transposable element, trimerization domain"/>
    <property type="match status" value="1"/>
</dbReference>
<evidence type="ECO:0000256" key="2">
    <source>
        <dbReference type="ARBA" id="ARBA00034247"/>
    </source>
</evidence>
<dbReference type="Proteomes" id="UP000095200">
    <property type="component" value="Unassembled WGS sequence"/>
</dbReference>
<evidence type="ECO:0000313" key="7">
    <source>
        <dbReference type="EMBL" id="GAU08189.1"/>
    </source>
</evidence>
<dbReference type="PANTHER" id="PTHR45138">
    <property type="entry name" value="REGULATORY COMPONENTS OF SENSORY TRANSDUCTION SYSTEM"/>
    <property type="match status" value="1"/>
</dbReference>
<dbReference type="PROSITE" id="PS50887">
    <property type="entry name" value="GGDEF"/>
    <property type="match status" value="1"/>
</dbReference>
<name>A0A194AHF2_9BACT</name>